<proteinExistence type="inferred from homology"/>
<keyword evidence="11" id="KW-0325">Glycoprotein</keyword>
<keyword evidence="7 13" id="KW-1133">Transmembrane helix</keyword>
<evidence type="ECO:0000313" key="14">
    <source>
        <dbReference type="EnsemblMetazoa" id="GMOY013276-PA"/>
    </source>
</evidence>
<dbReference type="AlphaFoldDB" id="A0A240SWZ3"/>
<evidence type="ECO:0000256" key="9">
    <source>
        <dbReference type="ARBA" id="ARBA00023157"/>
    </source>
</evidence>
<dbReference type="PANTHER" id="PTHR11923">
    <property type="entry name" value="SCAVENGER RECEPTOR CLASS B TYPE-1 SR-B1"/>
    <property type="match status" value="1"/>
</dbReference>
<comment type="similarity">
    <text evidence="2">Belongs to the CD36 family.</text>
</comment>
<dbReference type="PANTHER" id="PTHR11923:SF109">
    <property type="entry name" value="SENSORY NEURON MEMBRANE PROTEIN 2"/>
    <property type="match status" value="1"/>
</dbReference>
<protein>
    <recommendedName>
        <fullName evidence="12">Sensory neuron membrane protein 2</fullName>
    </recommendedName>
</protein>
<feature type="transmembrane region" description="Helical" evidence="13">
    <location>
        <begin position="6"/>
        <end position="31"/>
    </location>
</feature>
<evidence type="ECO:0000256" key="1">
    <source>
        <dbReference type="ARBA" id="ARBA00004236"/>
    </source>
</evidence>
<dbReference type="STRING" id="37546.A0A240SWZ3"/>
<keyword evidence="15" id="KW-1185">Reference proteome</keyword>
<dbReference type="InterPro" id="IPR002159">
    <property type="entry name" value="CD36_fam"/>
</dbReference>
<evidence type="ECO:0000313" key="15">
    <source>
        <dbReference type="Proteomes" id="UP000092444"/>
    </source>
</evidence>
<keyword evidence="9" id="KW-1015">Disulfide bond</keyword>
<sequence length="424" mass="48487">MYNKLLHWSLVLGIVGILLSALGAYCGWFYFPTMIHQKVEENVIITDGSEQYKRFVQLPQPLSFKVYVFNVTNSHKIQLGAIPIVKEIGPYIYKQFRTKRVQHFSRDGSKITYVQDQLYIFDEEASAPLRESDNIVVLNMHMNAFLQVFEKEITDILQGFANRINHRLNRTPGVRVLKRLMDRIRGKRKSVLEISENDPSLAILLVHLNANLKGIFNDPKSMFVSTTVKNYLFDGVRFCVNPQGLAKAICNQIKESSSKTLRELKDGSLAFSFFHHVSSTKLNKCMAFCLSLHFYFELISNFTLSNRKMVPAKNYLNENNEASMCNQINGTDASMFPPFRQPGDNMYIFSTDICRSVQLFNQHPIEYKGIPGYRYSIGENFVNDIGPEHDNDCFCVDKLTNVIKRKNGCLYAGALDLTTCLGKS</sequence>
<comment type="subcellular location">
    <subcellularLocation>
        <location evidence="1">Cell membrane</location>
    </subcellularLocation>
</comment>
<keyword evidence="5 13" id="KW-0812">Transmembrane</keyword>
<keyword evidence="6" id="KW-0552">Olfaction</keyword>
<dbReference type="EnsemblMetazoa" id="GMOY013276-RA">
    <property type="protein sequence ID" value="GMOY013276-PA"/>
    <property type="gene ID" value="GMOY013276"/>
</dbReference>
<evidence type="ECO:0000256" key="10">
    <source>
        <dbReference type="ARBA" id="ARBA00023170"/>
    </source>
</evidence>
<evidence type="ECO:0000256" key="12">
    <source>
        <dbReference type="ARBA" id="ARBA00040645"/>
    </source>
</evidence>
<keyword evidence="3" id="KW-1003">Cell membrane</keyword>
<name>A0A240SWZ3_GLOMM</name>
<dbReference type="Proteomes" id="UP000092444">
    <property type="component" value="Unassembled WGS sequence"/>
</dbReference>
<evidence type="ECO:0000256" key="11">
    <source>
        <dbReference type="ARBA" id="ARBA00023180"/>
    </source>
</evidence>
<evidence type="ECO:0000256" key="5">
    <source>
        <dbReference type="ARBA" id="ARBA00022692"/>
    </source>
</evidence>
<evidence type="ECO:0000256" key="2">
    <source>
        <dbReference type="ARBA" id="ARBA00010532"/>
    </source>
</evidence>
<dbReference type="GO" id="GO:0007608">
    <property type="term" value="P:sensory perception of smell"/>
    <property type="evidence" value="ECO:0007669"/>
    <property type="project" value="UniProtKB-KW"/>
</dbReference>
<dbReference type="Pfam" id="PF01130">
    <property type="entry name" value="CD36"/>
    <property type="match status" value="1"/>
</dbReference>
<reference evidence="14" key="1">
    <citation type="submission" date="2020-05" db="UniProtKB">
        <authorList>
            <consortium name="EnsemblMetazoa"/>
        </authorList>
    </citation>
    <scope>IDENTIFICATION</scope>
    <source>
        <strain evidence="14">Yale</strain>
    </source>
</reference>
<dbReference type="GO" id="GO:0005044">
    <property type="term" value="F:scavenger receptor activity"/>
    <property type="evidence" value="ECO:0007669"/>
    <property type="project" value="TreeGrafter"/>
</dbReference>
<evidence type="ECO:0000256" key="3">
    <source>
        <dbReference type="ARBA" id="ARBA00022475"/>
    </source>
</evidence>
<evidence type="ECO:0000256" key="4">
    <source>
        <dbReference type="ARBA" id="ARBA00022606"/>
    </source>
</evidence>
<evidence type="ECO:0000256" key="7">
    <source>
        <dbReference type="ARBA" id="ARBA00022989"/>
    </source>
</evidence>
<keyword evidence="8 13" id="KW-0472">Membrane</keyword>
<dbReference type="VEuPathDB" id="VectorBase:GMOY013276"/>
<dbReference type="GO" id="GO:0005737">
    <property type="term" value="C:cytoplasm"/>
    <property type="evidence" value="ECO:0007669"/>
    <property type="project" value="TreeGrafter"/>
</dbReference>
<dbReference type="EMBL" id="CCAG010007373">
    <property type="status" value="NOT_ANNOTATED_CDS"/>
    <property type="molecule type" value="Genomic_DNA"/>
</dbReference>
<evidence type="ECO:0000256" key="8">
    <source>
        <dbReference type="ARBA" id="ARBA00023136"/>
    </source>
</evidence>
<evidence type="ECO:0000256" key="6">
    <source>
        <dbReference type="ARBA" id="ARBA00022725"/>
    </source>
</evidence>
<keyword evidence="4" id="KW-0716">Sensory transduction</keyword>
<dbReference type="PRINTS" id="PR01609">
    <property type="entry name" value="CD36FAMILY"/>
</dbReference>
<keyword evidence="10" id="KW-0675">Receptor</keyword>
<organism evidence="14 15">
    <name type="scientific">Glossina morsitans morsitans</name>
    <name type="common">Savannah tsetse fly</name>
    <dbReference type="NCBI Taxonomy" id="37546"/>
    <lineage>
        <taxon>Eukaryota</taxon>
        <taxon>Metazoa</taxon>
        <taxon>Ecdysozoa</taxon>
        <taxon>Arthropoda</taxon>
        <taxon>Hexapoda</taxon>
        <taxon>Insecta</taxon>
        <taxon>Pterygota</taxon>
        <taxon>Neoptera</taxon>
        <taxon>Endopterygota</taxon>
        <taxon>Diptera</taxon>
        <taxon>Brachycera</taxon>
        <taxon>Muscomorpha</taxon>
        <taxon>Hippoboscoidea</taxon>
        <taxon>Glossinidae</taxon>
        <taxon>Glossina</taxon>
    </lineage>
</organism>
<evidence type="ECO:0000256" key="13">
    <source>
        <dbReference type="SAM" id="Phobius"/>
    </source>
</evidence>
<dbReference type="GO" id="GO:0005886">
    <property type="term" value="C:plasma membrane"/>
    <property type="evidence" value="ECO:0007669"/>
    <property type="project" value="UniProtKB-SubCell"/>
</dbReference>
<accession>A0A240SWZ3</accession>